<accession>A0A5E4PE52</accession>
<dbReference type="AlphaFoldDB" id="A0A5E4PE52"/>
<evidence type="ECO:0000313" key="3">
    <source>
        <dbReference type="Proteomes" id="UP000324194"/>
    </source>
</evidence>
<keyword evidence="3" id="KW-1185">Reference proteome</keyword>
<dbReference type="EMBL" id="LR699119">
    <property type="protein sequence ID" value="VVC74842.1"/>
    <property type="molecule type" value="Genomic_DNA"/>
</dbReference>
<proteinExistence type="predicted"/>
<dbReference type="Proteomes" id="UP000324194">
    <property type="component" value="Chromosome 1"/>
</dbReference>
<protein>
    <submittedName>
        <fullName evidence="2">Uncharacterized protein</fullName>
    </submittedName>
</protein>
<evidence type="ECO:0000313" key="2">
    <source>
        <dbReference type="EMBL" id="VVC74842.1"/>
    </source>
</evidence>
<sequence length="246" mass="27550">MPYLNSNQLEVALDKIFEYMETKGVKFDPEKKEEFKKRIAQDLHNQLSHDDIKDVNVQKKLISCISSLAMGKQKEYDNMVDRLKSDEKNTPDPKLEKKLTLEMILLATLTKLMDPEQKKKMELKPDEFKKKMVESAKENDKSPDKEKNAEALGKQLDDTLRNLYGGDNPTINGEIQFPILGPTFGNLTGLTNQASADPNAVSKMVDDITANPGKADYQGLENTALIRDLGEGVDLSAALSPTLRAH</sequence>
<feature type="region of interest" description="Disordered" evidence="1">
    <location>
        <begin position="122"/>
        <end position="149"/>
    </location>
</feature>
<organism evidence="2 3">
    <name type="scientific">Aquicella siphonis</name>
    <dbReference type="NCBI Taxonomy" id="254247"/>
    <lineage>
        <taxon>Bacteria</taxon>
        <taxon>Pseudomonadati</taxon>
        <taxon>Pseudomonadota</taxon>
        <taxon>Gammaproteobacteria</taxon>
        <taxon>Legionellales</taxon>
        <taxon>Coxiellaceae</taxon>
        <taxon>Aquicella</taxon>
    </lineage>
</organism>
<evidence type="ECO:0000256" key="1">
    <source>
        <dbReference type="SAM" id="MobiDB-lite"/>
    </source>
</evidence>
<dbReference type="RefSeq" id="WP_148337610.1">
    <property type="nucleotide sequence ID" value="NZ_LR699119.1"/>
</dbReference>
<gene>
    <name evidence="2" type="ORF">AQUSIP_01140</name>
</gene>
<name>A0A5E4PE52_9COXI</name>
<dbReference type="OrthoDB" id="10015328at2"/>
<reference evidence="2 3" key="1">
    <citation type="submission" date="2019-08" db="EMBL/GenBank/DDBJ databases">
        <authorList>
            <person name="Guy L."/>
        </authorList>
    </citation>
    <scope>NUCLEOTIDE SEQUENCE [LARGE SCALE GENOMIC DNA]</scope>
    <source>
        <strain evidence="2 3">SGT-108</strain>
    </source>
</reference>
<dbReference type="KEGG" id="asip:AQUSIP_01140"/>